<evidence type="ECO:0000313" key="2">
    <source>
        <dbReference type="EMBL" id="QOU10752.1"/>
    </source>
</evidence>
<evidence type="ECO:0000256" key="1">
    <source>
        <dbReference type="SAM" id="Phobius"/>
    </source>
</evidence>
<proteinExistence type="predicted"/>
<dbReference type="AlphaFoldDB" id="A0A7S6PV97"/>
<protein>
    <submittedName>
        <fullName evidence="2">Uncharacterized protein</fullName>
    </submittedName>
</protein>
<keyword evidence="2" id="KW-0934">Plastid</keyword>
<sequence>MKTKTKNFCLKKALWEKLQLTLIYFCILLFLSFRAKVILGRFTRGTNNLRFFSSLGGDIPRIKKVPKPENLLVLYAALLRPITNVAGRTKSFSFLVKFNLILVLLFEMLQFLFLDFWDILFKKISSGNNPQLKKTNIIVYSFIFSAFGALYSYCYVNALFGKIPTFPGALNVIPRSAQYWVKSKVV</sequence>
<feature type="transmembrane region" description="Helical" evidence="1">
    <location>
        <begin position="20"/>
        <end position="39"/>
    </location>
</feature>
<name>A0A7S6PV97_9STRA</name>
<geneLocation type="plastid" evidence="2"/>
<keyword evidence="1" id="KW-0472">Membrane</keyword>
<feature type="transmembrane region" description="Helical" evidence="1">
    <location>
        <begin position="137"/>
        <end position="156"/>
    </location>
</feature>
<feature type="transmembrane region" description="Helical" evidence="1">
    <location>
        <begin position="98"/>
        <end position="117"/>
    </location>
</feature>
<keyword evidence="1" id="KW-1133">Transmembrane helix</keyword>
<accession>A0A7S6PV97</accession>
<dbReference type="EMBL" id="MN935479">
    <property type="protein sequence ID" value="QOU10752.1"/>
    <property type="molecule type" value="Genomic_DNA"/>
</dbReference>
<organism evidence="2">
    <name type="scientific">Spumella sp. Baekdong012001B8</name>
    <dbReference type="NCBI Taxonomy" id="2782410"/>
    <lineage>
        <taxon>Eukaryota</taxon>
        <taxon>Sar</taxon>
        <taxon>Stramenopiles</taxon>
        <taxon>Ochrophyta</taxon>
        <taxon>Chrysophyceae</taxon>
        <taxon>Chromulinales</taxon>
        <taxon>Chromulinaceae</taxon>
        <taxon>Spumella</taxon>
    </lineage>
</organism>
<reference evidence="2" key="1">
    <citation type="journal article" date="2020" name="Front. Plant Sci.">
        <title>Comparative Plastid Genomics of Non-Photosynthetic Chrysophytes: Genome Reduction and Compaction.</title>
        <authorList>
            <person name="Kim J.I."/>
            <person name="Jeong M."/>
            <person name="Archibald J.M."/>
            <person name="Shin W."/>
        </authorList>
    </citation>
    <scope>NUCLEOTIDE SEQUENCE</scope>
    <source>
        <strain evidence="2">Baekdong012001B8</strain>
    </source>
</reference>
<gene>
    <name evidence="2" type="primary">orf215</name>
    <name evidence="2" type="ORF">SpumellaPt_p054</name>
</gene>
<keyword evidence="1" id="KW-0812">Transmembrane</keyword>